<keyword evidence="1" id="KW-0378">Hydrolase</keyword>
<dbReference type="AlphaFoldDB" id="A0A9Q3GCM9"/>
<accession>A0A9Q3GCM9</accession>
<dbReference type="InterPro" id="IPR002464">
    <property type="entry name" value="DNA/RNA_helicase_DEAH_CS"/>
</dbReference>
<comment type="catalytic activity">
    <reaction evidence="2">
        <text>ATP + H2O = ADP + phosphate + H(+)</text>
        <dbReference type="Rhea" id="RHEA:13065"/>
        <dbReference type="ChEBI" id="CHEBI:15377"/>
        <dbReference type="ChEBI" id="CHEBI:15378"/>
        <dbReference type="ChEBI" id="CHEBI:30616"/>
        <dbReference type="ChEBI" id="CHEBI:43474"/>
        <dbReference type="ChEBI" id="CHEBI:456216"/>
        <dbReference type="EC" id="3.6.4.13"/>
    </reaction>
</comment>
<sequence length="171" mass="18950">MPLPNLVGWIVKLKWNVRYTALTEQTDAGECQAKSISEDCKSLPVDNWRDQLLIAVAENGGLIVVGETRSQRTTQHPQYLHEGGYSKDGGKIGHTQPQCVAATSVAARVGDKTGVMVGDAIGYAIWFEDCPSPKTVFNYMTDGLFLRNFMTKHDLAGYAAMIFDEAHEHRY</sequence>
<evidence type="ECO:0000313" key="3">
    <source>
        <dbReference type="EMBL" id="MBW0462535.1"/>
    </source>
</evidence>
<dbReference type="InterPro" id="IPR027417">
    <property type="entry name" value="P-loop_NTPase"/>
</dbReference>
<evidence type="ECO:0000256" key="2">
    <source>
        <dbReference type="ARBA" id="ARBA00047984"/>
    </source>
</evidence>
<dbReference type="Proteomes" id="UP000765509">
    <property type="component" value="Unassembled WGS sequence"/>
</dbReference>
<dbReference type="PROSITE" id="PS00690">
    <property type="entry name" value="DEAH_ATP_HELICASE"/>
    <property type="match status" value="1"/>
</dbReference>
<evidence type="ECO:0008006" key="5">
    <source>
        <dbReference type="Google" id="ProtNLM"/>
    </source>
</evidence>
<name>A0A9Q3GCM9_9BASI</name>
<dbReference type="GO" id="GO:0071013">
    <property type="term" value="C:catalytic step 2 spliceosome"/>
    <property type="evidence" value="ECO:0007669"/>
    <property type="project" value="TreeGrafter"/>
</dbReference>
<dbReference type="PANTHER" id="PTHR18934:SF83">
    <property type="entry name" value="PRE-MRNA-SPLICING FACTOR ATP-DEPENDENT RNA HELICASE DHX16"/>
    <property type="match status" value="1"/>
</dbReference>
<organism evidence="3 4">
    <name type="scientific">Austropuccinia psidii MF-1</name>
    <dbReference type="NCBI Taxonomy" id="1389203"/>
    <lineage>
        <taxon>Eukaryota</taxon>
        <taxon>Fungi</taxon>
        <taxon>Dikarya</taxon>
        <taxon>Basidiomycota</taxon>
        <taxon>Pucciniomycotina</taxon>
        <taxon>Pucciniomycetes</taxon>
        <taxon>Pucciniales</taxon>
        <taxon>Sphaerophragmiaceae</taxon>
        <taxon>Austropuccinia</taxon>
    </lineage>
</organism>
<evidence type="ECO:0000256" key="1">
    <source>
        <dbReference type="ARBA" id="ARBA00022801"/>
    </source>
</evidence>
<protein>
    <recommendedName>
        <fullName evidence="5">Helicase ATP-binding domain-containing protein</fullName>
    </recommendedName>
</protein>
<dbReference type="GO" id="GO:0003723">
    <property type="term" value="F:RNA binding"/>
    <property type="evidence" value="ECO:0007669"/>
    <property type="project" value="TreeGrafter"/>
</dbReference>
<proteinExistence type="predicted"/>
<evidence type="ECO:0000313" key="4">
    <source>
        <dbReference type="Proteomes" id="UP000765509"/>
    </source>
</evidence>
<gene>
    <name evidence="3" type="ORF">O181_002250</name>
</gene>
<keyword evidence="4" id="KW-1185">Reference proteome</keyword>
<comment type="caution">
    <text evidence="3">The sequence shown here is derived from an EMBL/GenBank/DDBJ whole genome shotgun (WGS) entry which is preliminary data.</text>
</comment>
<dbReference type="OrthoDB" id="2967416at2759"/>
<dbReference type="SUPFAM" id="SSF52540">
    <property type="entry name" value="P-loop containing nucleoside triphosphate hydrolases"/>
    <property type="match status" value="1"/>
</dbReference>
<reference evidence="3" key="1">
    <citation type="submission" date="2021-03" db="EMBL/GenBank/DDBJ databases">
        <title>Draft genome sequence of rust myrtle Austropuccinia psidii MF-1, a brazilian biotype.</title>
        <authorList>
            <person name="Quecine M.C."/>
            <person name="Pachon D.M.R."/>
            <person name="Bonatelli M.L."/>
            <person name="Correr F.H."/>
            <person name="Franceschini L.M."/>
            <person name="Leite T.F."/>
            <person name="Margarido G.R.A."/>
            <person name="Almeida C.A."/>
            <person name="Ferrarezi J.A."/>
            <person name="Labate C.A."/>
        </authorList>
    </citation>
    <scope>NUCLEOTIDE SEQUENCE</scope>
    <source>
        <strain evidence="3">MF-1</strain>
    </source>
</reference>
<dbReference type="PANTHER" id="PTHR18934">
    <property type="entry name" value="ATP-DEPENDENT RNA HELICASE"/>
    <property type="match status" value="1"/>
</dbReference>
<dbReference type="Gene3D" id="3.40.50.300">
    <property type="entry name" value="P-loop containing nucleotide triphosphate hydrolases"/>
    <property type="match status" value="1"/>
</dbReference>
<dbReference type="EMBL" id="AVOT02000371">
    <property type="protein sequence ID" value="MBW0462535.1"/>
    <property type="molecule type" value="Genomic_DNA"/>
</dbReference>
<dbReference type="GO" id="GO:0016787">
    <property type="term" value="F:hydrolase activity"/>
    <property type="evidence" value="ECO:0007669"/>
    <property type="project" value="UniProtKB-KW"/>
</dbReference>
<dbReference type="GO" id="GO:0003724">
    <property type="term" value="F:RNA helicase activity"/>
    <property type="evidence" value="ECO:0007669"/>
    <property type="project" value="UniProtKB-EC"/>
</dbReference>